<feature type="transmembrane region" description="Helical" evidence="1">
    <location>
        <begin position="180"/>
        <end position="200"/>
    </location>
</feature>
<keyword evidence="1" id="KW-0812">Transmembrane</keyword>
<keyword evidence="1" id="KW-1133">Transmembrane helix</keyword>
<evidence type="ECO:0000256" key="1">
    <source>
        <dbReference type="SAM" id="Phobius"/>
    </source>
</evidence>
<evidence type="ECO:0000313" key="2">
    <source>
        <dbReference type="EMBL" id="KIK64022.1"/>
    </source>
</evidence>
<name>A0A0D0CW93_9AGAR</name>
<proteinExistence type="predicted"/>
<feature type="transmembrane region" description="Helical" evidence="1">
    <location>
        <begin position="29"/>
        <end position="48"/>
    </location>
</feature>
<protein>
    <submittedName>
        <fullName evidence="2">Uncharacterized protein</fullName>
    </submittedName>
</protein>
<keyword evidence="3" id="KW-1185">Reference proteome</keyword>
<feature type="transmembrane region" description="Helical" evidence="1">
    <location>
        <begin position="136"/>
        <end position="160"/>
    </location>
</feature>
<feature type="transmembrane region" description="Helical" evidence="1">
    <location>
        <begin position="55"/>
        <end position="75"/>
    </location>
</feature>
<organism evidence="2 3">
    <name type="scientific">Collybiopsis luxurians FD-317 M1</name>
    <dbReference type="NCBI Taxonomy" id="944289"/>
    <lineage>
        <taxon>Eukaryota</taxon>
        <taxon>Fungi</taxon>
        <taxon>Dikarya</taxon>
        <taxon>Basidiomycota</taxon>
        <taxon>Agaricomycotina</taxon>
        <taxon>Agaricomycetes</taxon>
        <taxon>Agaricomycetidae</taxon>
        <taxon>Agaricales</taxon>
        <taxon>Marasmiineae</taxon>
        <taxon>Omphalotaceae</taxon>
        <taxon>Collybiopsis</taxon>
        <taxon>Collybiopsis luxurians</taxon>
    </lineage>
</organism>
<evidence type="ECO:0000313" key="3">
    <source>
        <dbReference type="Proteomes" id="UP000053593"/>
    </source>
</evidence>
<keyword evidence="1" id="KW-0472">Membrane</keyword>
<dbReference type="AlphaFoldDB" id="A0A0D0CW93"/>
<dbReference type="EMBL" id="KN834762">
    <property type="protein sequence ID" value="KIK64022.1"/>
    <property type="molecule type" value="Genomic_DNA"/>
</dbReference>
<sequence>MLPTELEFVWSAERVFTSSLNMLYIVQRYMPFIDTIGLLYALSFAAPIDPKTCHILYGISAWMYFVGIALTEIVLTLRTWALWGKDIRLSIALPIYFLCCWLPILYINHIFVKSHTFVPSPDSRTIGCVILGGKPIFFLVWVLLMIYEAGILILMLIPGFNFLRMGRWSALTTVIYRDGITYYILLFAFAASNVVIILLLPSDLENLLSPYQRVMQTLLTSRAILHMRSQSRKLSSTTARMAILVTQERSISGLDDEEHEELEMLNVSERTWSRSVSPAPSTSQV</sequence>
<reference evidence="2 3" key="1">
    <citation type="submission" date="2014-04" db="EMBL/GenBank/DDBJ databases">
        <title>Evolutionary Origins and Diversification of the Mycorrhizal Mutualists.</title>
        <authorList>
            <consortium name="DOE Joint Genome Institute"/>
            <consortium name="Mycorrhizal Genomics Consortium"/>
            <person name="Kohler A."/>
            <person name="Kuo A."/>
            <person name="Nagy L.G."/>
            <person name="Floudas D."/>
            <person name="Copeland A."/>
            <person name="Barry K.W."/>
            <person name="Cichocki N."/>
            <person name="Veneault-Fourrey C."/>
            <person name="LaButti K."/>
            <person name="Lindquist E.A."/>
            <person name="Lipzen A."/>
            <person name="Lundell T."/>
            <person name="Morin E."/>
            <person name="Murat C."/>
            <person name="Riley R."/>
            <person name="Ohm R."/>
            <person name="Sun H."/>
            <person name="Tunlid A."/>
            <person name="Henrissat B."/>
            <person name="Grigoriev I.V."/>
            <person name="Hibbett D.S."/>
            <person name="Martin F."/>
        </authorList>
    </citation>
    <scope>NUCLEOTIDE SEQUENCE [LARGE SCALE GENOMIC DNA]</scope>
    <source>
        <strain evidence="2 3">FD-317 M1</strain>
    </source>
</reference>
<accession>A0A0D0CW93</accession>
<feature type="transmembrane region" description="Helical" evidence="1">
    <location>
        <begin position="87"/>
        <end position="107"/>
    </location>
</feature>
<gene>
    <name evidence="2" type="ORF">GYMLUDRAFT_427817</name>
</gene>
<dbReference type="HOGENOM" id="CLU_035509_11_3_1"/>
<dbReference type="Proteomes" id="UP000053593">
    <property type="component" value="Unassembled WGS sequence"/>
</dbReference>
<dbReference type="OrthoDB" id="3350812at2759"/>